<organism evidence="2 3">
    <name type="scientific">Fomitopsis schrenkii</name>
    <name type="common">Brown rot fungus</name>
    <dbReference type="NCBI Taxonomy" id="2126942"/>
    <lineage>
        <taxon>Eukaryota</taxon>
        <taxon>Fungi</taxon>
        <taxon>Dikarya</taxon>
        <taxon>Basidiomycota</taxon>
        <taxon>Agaricomycotina</taxon>
        <taxon>Agaricomycetes</taxon>
        <taxon>Polyporales</taxon>
        <taxon>Fomitopsis</taxon>
    </lineage>
</organism>
<dbReference type="STRING" id="743788.S8EH63"/>
<proteinExistence type="predicted"/>
<evidence type="ECO:0000313" key="2">
    <source>
        <dbReference type="EMBL" id="EPT04487.1"/>
    </source>
</evidence>
<feature type="signal peptide" evidence="1">
    <location>
        <begin position="1"/>
        <end position="19"/>
    </location>
</feature>
<protein>
    <recommendedName>
        <fullName evidence="4">Rds1 protein</fullName>
    </recommendedName>
</protein>
<dbReference type="Pfam" id="PF13668">
    <property type="entry name" value="Ferritin_2"/>
    <property type="match status" value="1"/>
</dbReference>
<name>S8EH63_FOMSC</name>
<dbReference type="InterPro" id="IPR039254">
    <property type="entry name" value="Rds1"/>
</dbReference>
<dbReference type="EMBL" id="KE504126">
    <property type="protein sequence ID" value="EPT04487.1"/>
    <property type="molecule type" value="Genomic_DNA"/>
</dbReference>
<gene>
    <name evidence="2" type="ORF">FOMPIDRAFT_1013882</name>
</gene>
<dbReference type="InParanoid" id="S8EH63"/>
<sequence length="413" mass="44409">MRGLTLSVAAAAVVDLACALPALNSRASAPSSSYASSSSSYTSSASPSASASSSASPPLASTNFSSSLPLPYTPSGGFGTNGSQPVYAPLTDFDSQSLNLALYQELIELDLFHYGVAKFSREEFQEVGMNDDDVYLLQYMADQEAGHATAIANMLGPNNASKSCEYSYPVQSVKEYLQFSESVTRFGEAGAYGFLEHLNSRDAAQIMLQAITVEARQEMILRQFEGIFPMPFWFNPAITQSMQWTLLAPYIVGCPDNNTRVQFQNFPALNITNNPNVSALTVNATPAASSNETSFTTPGQTIYLEWENPGKQVGPNNSYTTNTTAGEPKFVAWISQLNTTYTPLTNISGNSGHTIQPNVTIYQHSEYTNGSFAPLINGTVFVLVVDEDIPVTPANLTFLNEHVVAGPAAYFSG</sequence>
<evidence type="ECO:0008006" key="4">
    <source>
        <dbReference type="Google" id="ProtNLM"/>
    </source>
</evidence>
<evidence type="ECO:0000313" key="3">
    <source>
        <dbReference type="Proteomes" id="UP000015241"/>
    </source>
</evidence>
<dbReference type="OrthoDB" id="2098436at2759"/>
<feature type="chain" id="PRO_5004550309" description="Rds1 protein" evidence="1">
    <location>
        <begin position="20"/>
        <end position="413"/>
    </location>
</feature>
<keyword evidence="1" id="KW-0732">Signal</keyword>
<evidence type="ECO:0000256" key="1">
    <source>
        <dbReference type="SAM" id="SignalP"/>
    </source>
</evidence>
<reference evidence="2 3" key="1">
    <citation type="journal article" date="2012" name="Science">
        <title>The Paleozoic origin of enzymatic lignin decomposition reconstructed from 31 fungal genomes.</title>
        <authorList>
            <person name="Floudas D."/>
            <person name="Binder M."/>
            <person name="Riley R."/>
            <person name="Barry K."/>
            <person name="Blanchette R.A."/>
            <person name="Henrissat B."/>
            <person name="Martinez A.T."/>
            <person name="Otillar R."/>
            <person name="Spatafora J.W."/>
            <person name="Yadav J.S."/>
            <person name="Aerts A."/>
            <person name="Benoit I."/>
            <person name="Boyd A."/>
            <person name="Carlson A."/>
            <person name="Copeland A."/>
            <person name="Coutinho P.M."/>
            <person name="de Vries R.P."/>
            <person name="Ferreira P."/>
            <person name="Findley K."/>
            <person name="Foster B."/>
            <person name="Gaskell J."/>
            <person name="Glotzer D."/>
            <person name="Gorecki P."/>
            <person name="Heitman J."/>
            <person name="Hesse C."/>
            <person name="Hori C."/>
            <person name="Igarashi K."/>
            <person name="Jurgens J.A."/>
            <person name="Kallen N."/>
            <person name="Kersten P."/>
            <person name="Kohler A."/>
            <person name="Kuees U."/>
            <person name="Kumar T.K.A."/>
            <person name="Kuo A."/>
            <person name="LaButti K."/>
            <person name="Larrondo L.F."/>
            <person name="Lindquist E."/>
            <person name="Ling A."/>
            <person name="Lombard V."/>
            <person name="Lucas S."/>
            <person name="Lundell T."/>
            <person name="Martin R."/>
            <person name="McLaughlin D.J."/>
            <person name="Morgenstern I."/>
            <person name="Morin E."/>
            <person name="Murat C."/>
            <person name="Nagy L.G."/>
            <person name="Nolan M."/>
            <person name="Ohm R.A."/>
            <person name="Patyshakuliyeva A."/>
            <person name="Rokas A."/>
            <person name="Ruiz-Duenas F.J."/>
            <person name="Sabat G."/>
            <person name="Salamov A."/>
            <person name="Samejima M."/>
            <person name="Schmutz J."/>
            <person name="Slot J.C."/>
            <person name="St John F."/>
            <person name="Stenlid J."/>
            <person name="Sun H."/>
            <person name="Sun S."/>
            <person name="Syed K."/>
            <person name="Tsang A."/>
            <person name="Wiebenga A."/>
            <person name="Young D."/>
            <person name="Pisabarro A."/>
            <person name="Eastwood D.C."/>
            <person name="Martin F."/>
            <person name="Cullen D."/>
            <person name="Grigoriev I.V."/>
            <person name="Hibbett D.S."/>
        </authorList>
    </citation>
    <scope>NUCLEOTIDE SEQUENCE</scope>
    <source>
        <strain evidence="3">FP-58527</strain>
    </source>
</reference>
<dbReference type="HOGENOM" id="CLU_028606_0_0_1"/>
<dbReference type="eggNOG" id="ENOG502QSE0">
    <property type="taxonomic scope" value="Eukaryota"/>
</dbReference>
<accession>S8EH63</accession>
<keyword evidence="3" id="KW-1185">Reference proteome</keyword>
<dbReference type="AlphaFoldDB" id="S8EH63"/>
<dbReference type="PANTHER" id="PTHR38705:SF1">
    <property type="entry name" value="PROTEIN RDS1"/>
    <property type="match status" value="1"/>
</dbReference>
<dbReference type="PANTHER" id="PTHR38705">
    <property type="entry name" value="PROTEIN RDS1"/>
    <property type="match status" value="1"/>
</dbReference>
<dbReference type="Proteomes" id="UP000015241">
    <property type="component" value="Unassembled WGS sequence"/>
</dbReference>